<proteinExistence type="predicted"/>
<accession>A0A412ZEM2</accession>
<name>A0A412ZEM2_9FIRM</name>
<reference evidence="1 2" key="1">
    <citation type="submission" date="2018-08" db="EMBL/GenBank/DDBJ databases">
        <title>A genome reference for cultivated species of the human gut microbiota.</title>
        <authorList>
            <person name="Zou Y."/>
            <person name="Xue W."/>
            <person name="Luo G."/>
        </authorList>
    </citation>
    <scope>NUCLEOTIDE SEQUENCE [LARGE SCALE GENOMIC DNA]</scope>
    <source>
        <strain evidence="1 2">AF14-18</strain>
    </source>
</reference>
<dbReference type="AlphaFoldDB" id="A0A412ZEM2"/>
<dbReference type="RefSeq" id="WP_118017412.1">
    <property type="nucleotide sequence ID" value="NZ_CAUHGS010000001.1"/>
</dbReference>
<dbReference type="EMBL" id="QRZM01000001">
    <property type="protein sequence ID" value="RGV78680.1"/>
    <property type="molecule type" value="Genomic_DNA"/>
</dbReference>
<gene>
    <name evidence="1" type="ORF">DWW02_02805</name>
</gene>
<evidence type="ECO:0000313" key="1">
    <source>
        <dbReference type="EMBL" id="RGV78680.1"/>
    </source>
</evidence>
<evidence type="ECO:0000313" key="2">
    <source>
        <dbReference type="Proteomes" id="UP000284543"/>
    </source>
</evidence>
<comment type="caution">
    <text evidence="1">The sequence shown here is derived from an EMBL/GenBank/DDBJ whole genome shotgun (WGS) entry which is preliminary data.</text>
</comment>
<protein>
    <submittedName>
        <fullName evidence="1">Uncharacterized protein</fullName>
    </submittedName>
</protein>
<sequence length="215" mass="24782">MEEMNLRKMMKGLAAVDDMTWGMYAFSRDALRDKVDCGRKKEMIEKSICCGYETADKIMDQTGTSNPREIAGKLGLRVEYLDKGQIADRVLFALFTPPGLIQIMREPIDKAVKGGSLDGFTTREQLEDLILGHEIYHYLEEEYDGIYTRTEKIRLWKILGFENRSTIRALSEIAGMYFSKKLNGFPYSPFALDILLYYNYNSETALNMYREVAEI</sequence>
<dbReference type="Proteomes" id="UP000284543">
    <property type="component" value="Unassembled WGS sequence"/>
</dbReference>
<organism evidence="1 2">
    <name type="scientific">Enterocloster bolteae</name>
    <dbReference type="NCBI Taxonomy" id="208479"/>
    <lineage>
        <taxon>Bacteria</taxon>
        <taxon>Bacillati</taxon>
        <taxon>Bacillota</taxon>
        <taxon>Clostridia</taxon>
        <taxon>Lachnospirales</taxon>
        <taxon>Lachnospiraceae</taxon>
        <taxon>Enterocloster</taxon>
    </lineage>
</organism>